<evidence type="ECO:0000256" key="2">
    <source>
        <dbReference type="PIRSR" id="PIRSR613078-2"/>
    </source>
</evidence>
<gene>
    <name evidence="5" type="ORF">DFA_11855</name>
</gene>
<feature type="compositionally biased region" description="Acidic residues" evidence="3">
    <location>
        <begin position="165"/>
        <end position="176"/>
    </location>
</feature>
<dbReference type="Pfam" id="PF00160">
    <property type="entry name" value="Pro_isomerase"/>
    <property type="match status" value="2"/>
</dbReference>
<dbReference type="OMA" id="RMKLKHF"/>
<feature type="compositionally biased region" description="Low complexity" evidence="3">
    <location>
        <begin position="323"/>
        <end position="342"/>
    </location>
</feature>
<dbReference type="InterPro" id="IPR002130">
    <property type="entry name" value="Cyclophilin-type_PPIase_dom"/>
</dbReference>
<dbReference type="InterPro" id="IPR013078">
    <property type="entry name" value="His_Pase_superF_clade-1"/>
</dbReference>
<feature type="binding site" evidence="2">
    <location>
        <position position="490"/>
    </location>
    <ligand>
        <name>substrate</name>
    </ligand>
</feature>
<dbReference type="SUPFAM" id="SSF50891">
    <property type="entry name" value="Cyclophilin-like"/>
    <property type="match status" value="2"/>
</dbReference>
<dbReference type="SUPFAM" id="SSF53254">
    <property type="entry name" value="Phosphoglycerate mutase-like"/>
    <property type="match status" value="1"/>
</dbReference>
<dbReference type="CDD" id="cd07067">
    <property type="entry name" value="HP_PGM_like"/>
    <property type="match status" value="1"/>
</dbReference>
<dbReference type="Gene3D" id="3.40.50.1240">
    <property type="entry name" value="Phosphoglycerate mutase-like"/>
    <property type="match status" value="1"/>
</dbReference>
<feature type="region of interest" description="Disordered" evidence="3">
    <location>
        <begin position="297"/>
        <end position="347"/>
    </location>
</feature>
<feature type="region of interest" description="Disordered" evidence="3">
    <location>
        <begin position="165"/>
        <end position="205"/>
    </location>
</feature>
<feature type="domain" description="PPIase cyclophilin-type" evidence="4">
    <location>
        <begin position="50"/>
        <end position="292"/>
    </location>
</feature>
<dbReference type="AlphaFoldDB" id="F4QEI0"/>
<protein>
    <submittedName>
        <fullName evidence="5">Phosphoglycerate/bisphosphoglycerate mutase</fullName>
    </submittedName>
</protein>
<dbReference type="Pfam" id="PF00300">
    <property type="entry name" value="His_Phos_1"/>
    <property type="match status" value="1"/>
</dbReference>
<evidence type="ECO:0000256" key="3">
    <source>
        <dbReference type="SAM" id="MobiDB-lite"/>
    </source>
</evidence>
<organism evidence="5 6">
    <name type="scientific">Cavenderia fasciculata</name>
    <name type="common">Slime mold</name>
    <name type="synonym">Dictyostelium fasciculatum</name>
    <dbReference type="NCBI Taxonomy" id="261658"/>
    <lineage>
        <taxon>Eukaryota</taxon>
        <taxon>Amoebozoa</taxon>
        <taxon>Evosea</taxon>
        <taxon>Eumycetozoa</taxon>
        <taxon>Dictyostelia</taxon>
        <taxon>Acytosteliales</taxon>
        <taxon>Cavenderiaceae</taxon>
        <taxon>Cavenderia</taxon>
    </lineage>
</organism>
<dbReference type="PROSITE" id="PS50072">
    <property type="entry name" value="CSA_PPIASE_2"/>
    <property type="match status" value="1"/>
</dbReference>
<dbReference type="Gene3D" id="2.40.100.10">
    <property type="entry name" value="Cyclophilin-like"/>
    <property type="match status" value="2"/>
</dbReference>
<evidence type="ECO:0000256" key="1">
    <source>
        <dbReference type="PIRSR" id="PIRSR613078-1"/>
    </source>
</evidence>
<dbReference type="Proteomes" id="UP000007797">
    <property type="component" value="Unassembled WGS sequence"/>
</dbReference>
<dbReference type="PANTHER" id="PTHR46192">
    <property type="entry name" value="BROAD-RANGE ACID PHOSPHATASE DET1"/>
    <property type="match status" value="1"/>
</dbReference>
<dbReference type="SMART" id="SM00855">
    <property type="entry name" value="PGAM"/>
    <property type="match status" value="1"/>
</dbReference>
<feature type="active site" description="Tele-phosphohistidine intermediate" evidence="1">
    <location>
        <position position="433"/>
    </location>
</feature>
<evidence type="ECO:0000259" key="4">
    <source>
        <dbReference type="PROSITE" id="PS50072"/>
    </source>
</evidence>
<dbReference type="GeneID" id="14865983"/>
<dbReference type="InterPro" id="IPR052765">
    <property type="entry name" value="PGM-Related"/>
</dbReference>
<dbReference type="GO" id="GO:0003755">
    <property type="term" value="F:peptidyl-prolyl cis-trans isomerase activity"/>
    <property type="evidence" value="ECO:0007669"/>
    <property type="project" value="InterPro"/>
</dbReference>
<dbReference type="RefSeq" id="XP_004350799.1">
    <property type="nucleotide sequence ID" value="XM_004350748.1"/>
</dbReference>
<feature type="active site" description="Proton donor/acceptor" evidence="1">
    <location>
        <position position="516"/>
    </location>
</feature>
<evidence type="ECO:0000313" key="6">
    <source>
        <dbReference type="Proteomes" id="UP000007797"/>
    </source>
</evidence>
<dbReference type="InterPro" id="IPR001345">
    <property type="entry name" value="PG/BPGM_mutase_AS"/>
</dbReference>
<proteinExistence type="predicted"/>
<dbReference type="OrthoDB" id="354304at2759"/>
<sequence>MTTLAPKGAEQKYFYLLFLSTMMEIDNQSNNSNNNNNNNNRYVLFETSKGGIIVELYRDKARLSCERFTNQIEVGRYQDTIIHRIVKNLFIQCGRYSINSSSLDNSLMNNNDSSSNSNNDDSITSFTSTSTTTSIYDNNNNNNNTQPTSLNSSSTILNQLYVDSSDDDELEQEQQQDDIVYISDNKESNLTNSKKESSSSKQQELLDKDQFKRLIKENNDNGLSFNERGLVAMGSYNQIIFTLDACGALNRKYPIIGRVHPSTMQMLCILESTPTNESNCPIDPIFLTNIHFISDVEPQEDTPPSIPPTPKLQSPQILPPPSRESSTSSYSSSSLTSQLPLETPKKRSVEFDSTPIIKRLKTKIKTGLIRTPSRILDHQHALMTCNLNPSSINPLNQSNIKPMGGMARSMSMPYINTQKVKLKWPTRLVIIRHGQSEQNAALDVLDSHTSSIRDADIKLTEVGKWQSRETGKHLAKTDQFDLCFVSPYIRAIQTAEEIISQLPYKIKMYKDNWLREKEFGRGHGLAENQFKQQFPEEYEIRKRDGKYWYRLEGGENYPDVELRCHCFLEKLSRDYAGRSVLLVTHQVPYKMFMGLFHHLDEQGILGLEEVYNCGMQEYLVDTSKSVDGRMKLKHFNLKAYEMNQVPLELKYSPNTKAHGK</sequence>
<feature type="binding site" evidence="2">
    <location>
        <begin position="432"/>
        <end position="439"/>
    </location>
    <ligand>
        <name>substrate</name>
    </ligand>
</feature>
<dbReference type="STRING" id="1054147.F4QEI0"/>
<dbReference type="InterPro" id="IPR029033">
    <property type="entry name" value="His_PPase_superfam"/>
</dbReference>
<accession>F4QEI0</accession>
<reference evidence="6" key="1">
    <citation type="journal article" date="2011" name="Genome Res.">
        <title>Phylogeny-wide analysis of social amoeba genomes highlights ancient origins for complex intercellular communication.</title>
        <authorList>
            <person name="Heidel A.J."/>
            <person name="Lawal H.M."/>
            <person name="Felder M."/>
            <person name="Schilde C."/>
            <person name="Helps N.R."/>
            <person name="Tunggal B."/>
            <person name="Rivero F."/>
            <person name="John U."/>
            <person name="Schleicher M."/>
            <person name="Eichinger L."/>
            <person name="Platzer M."/>
            <person name="Noegel A.A."/>
            <person name="Schaap P."/>
            <person name="Gloeckner G."/>
        </authorList>
    </citation>
    <scope>NUCLEOTIDE SEQUENCE [LARGE SCALE GENOMIC DNA]</scope>
    <source>
        <strain evidence="6">SH3</strain>
    </source>
</reference>
<name>F4QEI0_CACFS</name>
<feature type="compositionally biased region" description="Basic and acidic residues" evidence="3">
    <location>
        <begin position="193"/>
        <end position="205"/>
    </location>
</feature>
<dbReference type="InterPro" id="IPR029000">
    <property type="entry name" value="Cyclophilin-like_dom_sf"/>
</dbReference>
<dbReference type="EMBL" id="GL883029">
    <property type="protein sequence ID" value="EGG14091.1"/>
    <property type="molecule type" value="Genomic_DNA"/>
</dbReference>
<dbReference type="KEGG" id="dfa:DFA_11855"/>
<keyword evidence="6" id="KW-1185">Reference proteome</keyword>
<dbReference type="PROSITE" id="PS00175">
    <property type="entry name" value="PG_MUTASE"/>
    <property type="match status" value="1"/>
</dbReference>
<evidence type="ECO:0000313" key="5">
    <source>
        <dbReference type="EMBL" id="EGG14091.1"/>
    </source>
</evidence>